<evidence type="ECO:0000256" key="1">
    <source>
        <dbReference type="ARBA" id="ARBA00022969"/>
    </source>
</evidence>
<proteinExistence type="predicted"/>
<evidence type="ECO:0000313" key="4">
    <source>
        <dbReference type="Proteomes" id="UP000266482"/>
    </source>
</evidence>
<name>A0A3A1UT30_9BACL</name>
<organism evidence="3 4">
    <name type="scientific">Paenibacillus nanensis</name>
    <dbReference type="NCBI Taxonomy" id="393251"/>
    <lineage>
        <taxon>Bacteria</taxon>
        <taxon>Bacillati</taxon>
        <taxon>Bacillota</taxon>
        <taxon>Bacilli</taxon>
        <taxon>Bacillales</taxon>
        <taxon>Paenibacillaceae</taxon>
        <taxon>Paenibacillus</taxon>
    </lineage>
</organism>
<feature type="region of interest" description="Disordered" evidence="2">
    <location>
        <begin position="1"/>
        <end position="50"/>
    </location>
</feature>
<dbReference type="RefSeq" id="WP_119601063.1">
    <property type="nucleotide sequence ID" value="NZ_QXQA01000012.1"/>
</dbReference>
<feature type="compositionally biased region" description="Polar residues" evidence="2">
    <location>
        <begin position="39"/>
        <end position="50"/>
    </location>
</feature>
<keyword evidence="1" id="KW-0749">Sporulation</keyword>
<dbReference type="OrthoDB" id="1684521at2"/>
<dbReference type="InterPro" id="IPR012614">
    <property type="entry name" value="SASP_SspP"/>
</dbReference>
<accession>A0A3A1UT30</accession>
<dbReference type="AlphaFoldDB" id="A0A3A1UT30"/>
<comment type="caution">
    <text evidence="3">The sequence shown here is derived from an EMBL/GenBank/DDBJ whole genome shotgun (WGS) entry which is preliminary data.</text>
</comment>
<dbReference type="Pfam" id="PF08179">
    <property type="entry name" value="SspP"/>
    <property type="match status" value="1"/>
</dbReference>
<evidence type="ECO:0000313" key="3">
    <source>
        <dbReference type="EMBL" id="RIX50946.1"/>
    </source>
</evidence>
<evidence type="ECO:0000256" key="2">
    <source>
        <dbReference type="SAM" id="MobiDB-lite"/>
    </source>
</evidence>
<dbReference type="EMBL" id="QXQA01000012">
    <property type="protein sequence ID" value="RIX50946.1"/>
    <property type="molecule type" value="Genomic_DNA"/>
</dbReference>
<feature type="compositionally biased region" description="Basic and acidic residues" evidence="2">
    <location>
        <begin position="14"/>
        <end position="26"/>
    </location>
</feature>
<reference evidence="3 4" key="1">
    <citation type="submission" date="2018-09" db="EMBL/GenBank/DDBJ databases">
        <title>Paenibacillus aracenensis nov. sp. isolated from a cave in southern Spain.</title>
        <authorList>
            <person name="Jurado V."/>
            <person name="Gutierrez-Patricio S."/>
            <person name="Gonzalez-Pimentel J.L."/>
            <person name="Miller A.Z."/>
            <person name="Laiz L."/>
            <person name="Saiz-Jimenez C."/>
        </authorList>
    </citation>
    <scope>NUCLEOTIDE SEQUENCE [LARGE SCALE GENOMIC DNA]</scope>
    <source>
        <strain evidence="3 4">DSM 22867</strain>
    </source>
</reference>
<sequence>MSKPDTYPNPDAVPRNEKKRRDDDSGMPKPLSGSHKVKIQNQVGHQNPEG</sequence>
<dbReference type="GO" id="GO:0030435">
    <property type="term" value="P:sporulation resulting in formation of a cellular spore"/>
    <property type="evidence" value="ECO:0007669"/>
    <property type="project" value="UniProtKB-KW"/>
</dbReference>
<dbReference type="Proteomes" id="UP000266482">
    <property type="component" value="Unassembled WGS sequence"/>
</dbReference>
<protein>
    <submittedName>
        <fullName evidence="3">Small acid-soluble spore protein P</fullName>
    </submittedName>
</protein>
<keyword evidence="4" id="KW-1185">Reference proteome</keyword>
<gene>
    <name evidence="3" type="ORF">D3P08_17785</name>
</gene>